<name>A0AAD3D3M3_9STRA</name>
<feature type="region of interest" description="Disordered" evidence="1">
    <location>
        <begin position="199"/>
        <end position="226"/>
    </location>
</feature>
<protein>
    <submittedName>
        <fullName evidence="2">Uncharacterized protein</fullName>
    </submittedName>
</protein>
<proteinExistence type="predicted"/>
<evidence type="ECO:0000313" key="3">
    <source>
        <dbReference type="Proteomes" id="UP001054902"/>
    </source>
</evidence>
<dbReference type="EMBL" id="BLLK01000051">
    <property type="protein sequence ID" value="GFH55930.1"/>
    <property type="molecule type" value="Genomic_DNA"/>
</dbReference>
<organism evidence="2 3">
    <name type="scientific">Chaetoceros tenuissimus</name>
    <dbReference type="NCBI Taxonomy" id="426638"/>
    <lineage>
        <taxon>Eukaryota</taxon>
        <taxon>Sar</taxon>
        <taxon>Stramenopiles</taxon>
        <taxon>Ochrophyta</taxon>
        <taxon>Bacillariophyta</taxon>
        <taxon>Coscinodiscophyceae</taxon>
        <taxon>Chaetocerotophycidae</taxon>
        <taxon>Chaetocerotales</taxon>
        <taxon>Chaetocerotaceae</taxon>
        <taxon>Chaetoceros</taxon>
    </lineage>
</organism>
<feature type="compositionally biased region" description="Basic and acidic residues" evidence="1">
    <location>
        <begin position="310"/>
        <end position="319"/>
    </location>
</feature>
<feature type="region of interest" description="Disordered" evidence="1">
    <location>
        <begin position="304"/>
        <end position="331"/>
    </location>
</feature>
<feature type="compositionally biased region" description="Basic and acidic residues" evidence="1">
    <location>
        <begin position="211"/>
        <end position="226"/>
    </location>
</feature>
<comment type="caution">
    <text evidence="2">The sequence shown here is derived from an EMBL/GenBank/DDBJ whole genome shotgun (WGS) entry which is preliminary data.</text>
</comment>
<keyword evidence="3" id="KW-1185">Reference proteome</keyword>
<accession>A0AAD3D3M3</accession>
<evidence type="ECO:0000256" key="1">
    <source>
        <dbReference type="SAM" id="MobiDB-lite"/>
    </source>
</evidence>
<sequence length="367" mass="41477">MCKHSLEEKMAKTLDLNVSSHSKNSTADAIGMATIEERIVNHVPKGEKEKHIVGATAKNNQERQISSVLLPDTPITSARFRIDSYLCTIATLGSNKSRRNSLVSTTTRRNSLVSTATFTSNTSRHRRDSLVSTTTAGSIIEEILLDFDVDVSVPRYKKRSLLRRGALSTVHHPPFESDLHDSCSSFSCCSQEQANKNEEIQPLIPENEATPTKDDQPKSIKDETLPSEEKFVRKPSFFPITRQTQYSDCRANKSDFWLDEKVSNQKKCLTSNIRKVSSFMNLYQSKTKAGSSSMPNMQAILQSSPFFKSDQSRQQERRGSKPVGKRFRSLSFQNEEEEDDNILLKNLKEMDESNLLNVIRLDDDDIC</sequence>
<evidence type="ECO:0000313" key="2">
    <source>
        <dbReference type="EMBL" id="GFH55930.1"/>
    </source>
</evidence>
<dbReference type="AlphaFoldDB" id="A0AAD3D3M3"/>
<dbReference type="Proteomes" id="UP001054902">
    <property type="component" value="Unassembled WGS sequence"/>
</dbReference>
<gene>
    <name evidence="2" type="ORF">CTEN210_12406</name>
</gene>
<reference evidence="2 3" key="1">
    <citation type="journal article" date="2021" name="Sci. Rep.">
        <title>The genome of the diatom Chaetoceros tenuissimus carries an ancient integrated fragment of an extant virus.</title>
        <authorList>
            <person name="Hongo Y."/>
            <person name="Kimura K."/>
            <person name="Takaki Y."/>
            <person name="Yoshida Y."/>
            <person name="Baba S."/>
            <person name="Kobayashi G."/>
            <person name="Nagasaki K."/>
            <person name="Hano T."/>
            <person name="Tomaru Y."/>
        </authorList>
    </citation>
    <scope>NUCLEOTIDE SEQUENCE [LARGE SCALE GENOMIC DNA]</scope>
    <source>
        <strain evidence="2 3">NIES-3715</strain>
    </source>
</reference>